<feature type="compositionally biased region" description="Basic and acidic residues" evidence="1">
    <location>
        <begin position="126"/>
        <end position="143"/>
    </location>
</feature>
<organism evidence="2 3">
    <name type="scientific">Dibothriocephalus latus</name>
    <name type="common">Fish tapeworm</name>
    <name type="synonym">Diphyllobothrium latum</name>
    <dbReference type="NCBI Taxonomy" id="60516"/>
    <lineage>
        <taxon>Eukaryota</taxon>
        <taxon>Metazoa</taxon>
        <taxon>Spiralia</taxon>
        <taxon>Lophotrochozoa</taxon>
        <taxon>Platyhelminthes</taxon>
        <taxon>Cestoda</taxon>
        <taxon>Eucestoda</taxon>
        <taxon>Diphyllobothriidea</taxon>
        <taxon>Diphyllobothriidae</taxon>
        <taxon>Dibothriocephalus</taxon>
    </lineage>
</organism>
<reference evidence="2 3" key="1">
    <citation type="submission" date="2018-11" db="EMBL/GenBank/DDBJ databases">
        <authorList>
            <consortium name="Pathogen Informatics"/>
        </authorList>
    </citation>
    <scope>NUCLEOTIDE SEQUENCE [LARGE SCALE GENOMIC DNA]</scope>
</reference>
<sequence length="227" mass="24951">MANFGRTFTRKKLPFHQLADYWQNNLELPTAQPELEPAVDADVDAYATRPPTDTTCLEATASAETKPRTPSPTLDTNLTQAVSVDSLAPSCTGTYILDVNDTLAAEGIPPVVIDQKAEEAAGSQDSLDRVTVDDPEEAWKEEGDRDGEDLEVNDDQLKQAFPVNSEELRDFTHAPMEKRVFATSSEVNDLDDIMNATISICSSDEHVPRYVCATIWQDSPVSFSAKK</sequence>
<dbReference type="Proteomes" id="UP000281553">
    <property type="component" value="Unassembled WGS sequence"/>
</dbReference>
<evidence type="ECO:0000313" key="2">
    <source>
        <dbReference type="EMBL" id="VDK88442.1"/>
    </source>
</evidence>
<name>A0A3P6TJY7_DIBLA</name>
<evidence type="ECO:0000313" key="3">
    <source>
        <dbReference type="Proteomes" id="UP000281553"/>
    </source>
</evidence>
<dbReference type="OrthoDB" id="6271087at2759"/>
<feature type="region of interest" description="Disordered" evidence="1">
    <location>
        <begin position="118"/>
        <end position="149"/>
    </location>
</feature>
<keyword evidence="3" id="KW-1185">Reference proteome</keyword>
<dbReference type="AlphaFoldDB" id="A0A3P6TJY7"/>
<evidence type="ECO:0000256" key="1">
    <source>
        <dbReference type="SAM" id="MobiDB-lite"/>
    </source>
</evidence>
<dbReference type="EMBL" id="UYRU01045039">
    <property type="protein sequence ID" value="VDK88442.1"/>
    <property type="molecule type" value="Genomic_DNA"/>
</dbReference>
<proteinExistence type="predicted"/>
<gene>
    <name evidence="2" type="ORF">DILT_LOCUS4207</name>
</gene>
<accession>A0A3P6TJY7</accession>
<protein>
    <submittedName>
        <fullName evidence="2">Uncharacterized protein</fullName>
    </submittedName>
</protein>